<proteinExistence type="predicted"/>
<gene>
    <name evidence="2" type="ORF">BDU57DRAFT_562401</name>
</gene>
<name>A0A6A5R0I3_AMPQU</name>
<evidence type="ECO:0000313" key="3">
    <source>
        <dbReference type="Proteomes" id="UP000800096"/>
    </source>
</evidence>
<evidence type="ECO:0000256" key="1">
    <source>
        <dbReference type="SAM" id="MobiDB-lite"/>
    </source>
</evidence>
<evidence type="ECO:0000313" key="2">
    <source>
        <dbReference type="EMBL" id="KAF1920969.1"/>
    </source>
</evidence>
<dbReference type="OrthoDB" id="10406918at2759"/>
<sequence>MLAEVSHIYSLDQVVVKDRHPKSFFQDIECAFRDITAGFVLPKHAQRKIIHYLKSVTLPHVELHCNPANSAIYRSSSYDAVQQRFNPPAGGYGPPQSVNGSFCHSHTDSSFVKMHPNVDLDTYNAPKRPSESSSKRERKQRSENIQSTKLCTRSPAASFNGSPAGPIPAIKVTKATADIFFQHQDNSSSTIEQSVVNVETEDDSQSTIATNSQALINDEQRSSSALSVATDNLNPNGSSTTAVDVNSYNDEAPLENSGIVLEDTSISDTEDVDHNTQLTAKDQVNSQHATQDMLDPQQALMNAYNRISSNNPYSPGDSAYGTQDRRQSQPSPIPDYGNLSLTGDPLSSYDTAAKQACERKKFTPKSPAAARRSTRISARPQTDAAPAPTSSSLGKRANDDADSDLQELSNKRNKSQS</sequence>
<feature type="region of interest" description="Disordered" evidence="1">
    <location>
        <begin position="115"/>
        <end position="148"/>
    </location>
</feature>
<accession>A0A6A5R0I3</accession>
<feature type="compositionally biased region" description="Low complexity" evidence="1">
    <location>
        <begin position="366"/>
        <end position="379"/>
    </location>
</feature>
<dbReference type="EMBL" id="ML979132">
    <property type="protein sequence ID" value="KAF1920969.1"/>
    <property type="molecule type" value="Genomic_DNA"/>
</dbReference>
<organism evidence="2 3">
    <name type="scientific">Ampelomyces quisqualis</name>
    <name type="common">Powdery mildew agent</name>
    <dbReference type="NCBI Taxonomy" id="50730"/>
    <lineage>
        <taxon>Eukaryota</taxon>
        <taxon>Fungi</taxon>
        <taxon>Dikarya</taxon>
        <taxon>Ascomycota</taxon>
        <taxon>Pezizomycotina</taxon>
        <taxon>Dothideomycetes</taxon>
        <taxon>Pleosporomycetidae</taxon>
        <taxon>Pleosporales</taxon>
        <taxon>Pleosporineae</taxon>
        <taxon>Phaeosphaeriaceae</taxon>
        <taxon>Ampelomyces</taxon>
    </lineage>
</organism>
<dbReference type="Proteomes" id="UP000800096">
    <property type="component" value="Unassembled WGS sequence"/>
</dbReference>
<feature type="compositionally biased region" description="Polar residues" evidence="1">
    <location>
        <begin position="222"/>
        <end position="249"/>
    </location>
</feature>
<reference evidence="2" key="1">
    <citation type="journal article" date="2020" name="Stud. Mycol.">
        <title>101 Dothideomycetes genomes: a test case for predicting lifestyles and emergence of pathogens.</title>
        <authorList>
            <person name="Haridas S."/>
            <person name="Albert R."/>
            <person name="Binder M."/>
            <person name="Bloem J."/>
            <person name="Labutti K."/>
            <person name="Salamov A."/>
            <person name="Andreopoulos B."/>
            <person name="Baker S."/>
            <person name="Barry K."/>
            <person name="Bills G."/>
            <person name="Bluhm B."/>
            <person name="Cannon C."/>
            <person name="Castanera R."/>
            <person name="Culley D."/>
            <person name="Daum C."/>
            <person name="Ezra D."/>
            <person name="Gonzalez J."/>
            <person name="Henrissat B."/>
            <person name="Kuo A."/>
            <person name="Liang C."/>
            <person name="Lipzen A."/>
            <person name="Lutzoni F."/>
            <person name="Magnuson J."/>
            <person name="Mondo S."/>
            <person name="Nolan M."/>
            <person name="Ohm R."/>
            <person name="Pangilinan J."/>
            <person name="Park H.-J."/>
            <person name="Ramirez L."/>
            <person name="Alfaro M."/>
            <person name="Sun H."/>
            <person name="Tritt A."/>
            <person name="Yoshinaga Y."/>
            <person name="Zwiers L.-H."/>
            <person name="Turgeon B."/>
            <person name="Goodwin S."/>
            <person name="Spatafora J."/>
            <person name="Crous P."/>
            <person name="Grigoriev I."/>
        </authorList>
    </citation>
    <scope>NUCLEOTIDE SEQUENCE</scope>
    <source>
        <strain evidence="2">HMLAC05119</strain>
    </source>
</reference>
<protein>
    <submittedName>
        <fullName evidence="2">Uncharacterized protein</fullName>
    </submittedName>
</protein>
<feature type="region of interest" description="Disordered" evidence="1">
    <location>
        <begin position="219"/>
        <end position="251"/>
    </location>
</feature>
<feature type="region of interest" description="Disordered" evidence="1">
    <location>
        <begin position="306"/>
        <end position="417"/>
    </location>
</feature>
<dbReference type="AlphaFoldDB" id="A0A6A5R0I3"/>
<keyword evidence="3" id="KW-1185">Reference proteome</keyword>